<dbReference type="EMBL" id="LCJD01000004">
    <property type="protein sequence ID" value="KKT70051.1"/>
    <property type="molecule type" value="Genomic_DNA"/>
</dbReference>
<feature type="transmembrane region" description="Helical" evidence="1">
    <location>
        <begin position="194"/>
        <end position="213"/>
    </location>
</feature>
<feature type="transmembrane region" description="Helical" evidence="1">
    <location>
        <begin position="73"/>
        <end position="92"/>
    </location>
</feature>
<feature type="transmembrane region" description="Helical" evidence="1">
    <location>
        <begin position="444"/>
        <end position="468"/>
    </location>
</feature>
<reference evidence="2 3" key="1">
    <citation type="journal article" date="2015" name="Nature">
        <title>rRNA introns, odd ribosomes, and small enigmatic genomes across a large radiation of phyla.</title>
        <authorList>
            <person name="Brown C.T."/>
            <person name="Hug L.A."/>
            <person name="Thomas B.C."/>
            <person name="Sharon I."/>
            <person name="Castelle C.J."/>
            <person name="Singh A."/>
            <person name="Wilkins M.J."/>
            <person name="Williams K.H."/>
            <person name="Banfield J.F."/>
        </authorList>
    </citation>
    <scope>NUCLEOTIDE SEQUENCE [LARGE SCALE GENOMIC DNA]</scope>
</reference>
<feature type="transmembrane region" description="Helical" evidence="1">
    <location>
        <begin position="225"/>
        <end position="255"/>
    </location>
</feature>
<accession>A0A0G1JEJ7</accession>
<feature type="transmembrane region" description="Helical" evidence="1">
    <location>
        <begin position="415"/>
        <end position="432"/>
    </location>
</feature>
<organism evidence="2 3">
    <name type="scientific">candidate division WWE3 bacterium GW2011_GWB1_44_4</name>
    <dbReference type="NCBI Taxonomy" id="1619116"/>
    <lineage>
        <taxon>Bacteria</taxon>
        <taxon>Katanobacteria</taxon>
    </lineage>
</organism>
<feature type="transmembrane region" description="Helical" evidence="1">
    <location>
        <begin position="267"/>
        <end position="285"/>
    </location>
</feature>
<name>A0A0G1JEJ7_UNCKA</name>
<evidence type="ECO:0000256" key="1">
    <source>
        <dbReference type="SAM" id="Phobius"/>
    </source>
</evidence>
<keyword evidence="1" id="KW-0812">Transmembrane</keyword>
<feature type="transmembrane region" description="Helical" evidence="1">
    <location>
        <begin position="368"/>
        <end position="384"/>
    </location>
</feature>
<keyword evidence="1" id="KW-0472">Membrane</keyword>
<proteinExistence type="predicted"/>
<feature type="transmembrane region" description="Helical" evidence="1">
    <location>
        <begin position="140"/>
        <end position="160"/>
    </location>
</feature>
<comment type="caution">
    <text evidence="2">The sequence shown here is derived from an EMBL/GenBank/DDBJ whole genome shotgun (WGS) entry which is preliminary data.</text>
</comment>
<evidence type="ECO:0000313" key="3">
    <source>
        <dbReference type="Proteomes" id="UP000034783"/>
    </source>
</evidence>
<keyword evidence="1" id="KW-1133">Transmembrane helix</keyword>
<feature type="transmembrane region" description="Helical" evidence="1">
    <location>
        <begin position="43"/>
        <end position="61"/>
    </location>
</feature>
<dbReference type="AlphaFoldDB" id="A0A0G1JEJ7"/>
<protein>
    <recommendedName>
        <fullName evidence="4">Glycosyltransferase RgtA/B/C/D-like domain-containing protein</fullName>
    </recommendedName>
</protein>
<gene>
    <name evidence="2" type="ORF">UW65_C0004G0019</name>
</gene>
<evidence type="ECO:0000313" key="2">
    <source>
        <dbReference type="EMBL" id="KKT70051.1"/>
    </source>
</evidence>
<sequence length="595" mass="69497">MRKKLIHLLYSTKSDPAQTIFIIALLVLYGVYFYSRALDDSSFAVSWFCGVCFSLCALFHPKLSAFIRRNYRIIIIIAAFIWLIYSSLNYRTNSWDGMNLYYRSTYMVKEKLHSGVLQGALLPYLSELFLGVVDRLFGDIVMFLLFGVVALLNLFTSYVLYKRLGFSRFTIKCSLLILASSSTYIMLSIHEFKVELFLLFLCNLFILLLKKLIDNPCHKTAVLLGIVASLCFLVKVTVFPLVILAPLIILLVLIVRKEQSFPAAARLLGVFVITFLTPVFMWLLYTPTYLPVMGEIDLLNRKSHLDFTDLERNTELQVECQNRGRYRDLSDWIYFENNLWFLVQPFQYLFLVGLNKSHFGFAFGNPGPFIYFGIWLLPIVLIYFKKNRDFGKFLLYVSTFPFIITIYYLSKTVFWYLFPVFPLLSTVVPVLAERYIRAENAKTIFKAVLLSSFFTHGLLGSVYAMNWFTPYPNVAESSPILWKLSKYAQNLPENYYILDASEHIYLVFLPFMNNYDTRLVKSNYYFVSSEKGLDTMRQELLNKNIKYIIARKRTLFDKWYTGCPLRNNEILFRFLEKHTVQIYDSVQAGEIYEII</sequence>
<evidence type="ECO:0008006" key="4">
    <source>
        <dbReference type="Google" id="ProtNLM"/>
    </source>
</evidence>
<feature type="transmembrane region" description="Helical" evidence="1">
    <location>
        <begin position="393"/>
        <end position="409"/>
    </location>
</feature>
<feature type="transmembrane region" description="Helical" evidence="1">
    <location>
        <begin position="20"/>
        <end position="37"/>
    </location>
</feature>
<dbReference type="Proteomes" id="UP000034783">
    <property type="component" value="Unassembled WGS sequence"/>
</dbReference>